<protein>
    <recommendedName>
        <fullName evidence="4">Transmembrane protein</fullName>
    </recommendedName>
</protein>
<feature type="transmembrane region" description="Helical" evidence="1">
    <location>
        <begin position="117"/>
        <end position="137"/>
    </location>
</feature>
<keyword evidence="1" id="KW-1133">Transmembrane helix</keyword>
<evidence type="ECO:0000256" key="1">
    <source>
        <dbReference type="SAM" id="Phobius"/>
    </source>
</evidence>
<evidence type="ECO:0000313" key="3">
    <source>
        <dbReference type="Proteomes" id="UP000775213"/>
    </source>
</evidence>
<evidence type="ECO:0000313" key="2">
    <source>
        <dbReference type="EMBL" id="KAH0455499.1"/>
    </source>
</evidence>
<sequence>MFNLSIYQSLSILAVRFRFLERKLQIQNLDGKGKANLSNLEGILKKKKKDFRQKKIVIFIEFDKYFYNIPSLLIIFFIIYFLFLYHPNYIINKIKKLAYFVGLIWDSRRFINCSYRFVYTVVFNVAKISTIFLGIHFQNCCKKYFQNFLLYIAVDIVFHDMTQLQPSIFKIDETRKSSQIFQGGKFQKKYYFFSNQETLAEILSTCLFCLVLEGEGVGEKLKHEDLWLSAEFIVCTELCKRDIFLKIFFFLNLFELVHICVLRKLCRSINI</sequence>
<keyword evidence="1" id="KW-0472">Membrane</keyword>
<feature type="transmembrane region" description="Helical" evidence="1">
    <location>
        <begin position="65"/>
        <end position="85"/>
    </location>
</feature>
<proteinExistence type="predicted"/>
<keyword evidence="1" id="KW-0812">Transmembrane</keyword>
<organism evidence="2 3">
    <name type="scientific">Dendrobium chrysotoxum</name>
    <name type="common">Orchid</name>
    <dbReference type="NCBI Taxonomy" id="161865"/>
    <lineage>
        <taxon>Eukaryota</taxon>
        <taxon>Viridiplantae</taxon>
        <taxon>Streptophyta</taxon>
        <taxon>Embryophyta</taxon>
        <taxon>Tracheophyta</taxon>
        <taxon>Spermatophyta</taxon>
        <taxon>Magnoliopsida</taxon>
        <taxon>Liliopsida</taxon>
        <taxon>Asparagales</taxon>
        <taxon>Orchidaceae</taxon>
        <taxon>Epidendroideae</taxon>
        <taxon>Malaxideae</taxon>
        <taxon>Dendrobiinae</taxon>
        <taxon>Dendrobium</taxon>
    </lineage>
</organism>
<gene>
    <name evidence="2" type="ORF">IEQ34_015531</name>
</gene>
<evidence type="ECO:0008006" key="4">
    <source>
        <dbReference type="Google" id="ProtNLM"/>
    </source>
</evidence>
<name>A0AAV7GI11_DENCH</name>
<dbReference type="Proteomes" id="UP000775213">
    <property type="component" value="Unassembled WGS sequence"/>
</dbReference>
<comment type="caution">
    <text evidence="2">The sequence shown here is derived from an EMBL/GenBank/DDBJ whole genome shotgun (WGS) entry which is preliminary data.</text>
</comment>
<dbReference type="AlphaFoldDB" id="A0AAV7GI11"/>
<dbReference type="EMBL" id="JAGFBR010000014">
    <property type="protein sequence ID" value="KAH0455499.1"/>
    <property type="molecule type" value="Genomic_DNA"/>
</dbReference>
<accession>A0AAV7GI11</accession>
<reference evidence="2 3" key="1">
    <citation type="journal article" date="2021" name="Hortic Res">
        <title>Chromosome-scale assembly of the Dendrobium chrysotoxum genome enhances the understanding of orchid evolution.</title>
        <authorList>
            <person name="Zhang Y."/>
            <person name="Zhang G.Q."/>
            <person name="Zhang D."/>
            <person name="Liu X.D."/>
            <person name="Xu X.Y."/>
            <person name="Sun W.H."/>
            <person name="Yu X."/>
            <person name="Zhu X."/>
            <person name="Wang Z.W."/>
            <person name="Zhao X."/>
            <person name="Zhong W.Y."/>
            <person name="Chen H."/>
            <person name="Yin W.L."/>
            <person name="Huang T."/>
            <person name="Niu S.C."/>
            <person name="Liu Z.J."/>
        </authorList>
    </citation>
    <scope>NUCLEOTIDE SEQUENCE [LARGE SCALE GENOMIC DNA]</scope>
    <source>
        <strain evidence="2">Lindl</strain>
    </source>
</reference>
<keyword evidence="3" id="KW-1185">Reference proteome</keyword>